<dbReference type="Gene3D" id="2.30.29.30">
    <property type="entry name" value="Pleckstrin-homology domain (PH domain)/Phosphotyrosine-binding domain (PTB)"/>
    <property type="match status" value="1"/>
</dbReference>
<dbReference type="OrthoDB" id="2344588at2759"/>
<keyword evidence="10" id="KW-0175">Coiled coil</keyword>
<dbReference type="PANTHER" id="PTHR19308:SF53">
    <property type="entry name" value="CERAMIDE TRANSFER PROTEIN"/>
    <property type="match status" value="1"/>
</dbReference>
<dbReference type="InterPro" id="IPR051213">
    <property type="entry name" value="START_lipid_transfer"/>
</dbReference>
<dbReference type="InterPro" id="IPR011993">
    <property type="entry name" value="PH-like_dom_sf"/>
</dbReference>
<feature type="region of interest" description="Disordered" evidence="13">
    <location>
        <begin position="1"/>
        <end position="24"/>
    </location>
</feature>
<dbReference type="SUPFAM" id="SSF55961">
    <property type="entry name" value="Bet v1-like"/>
    <property type="match status" value="1"/>
</dbReference>
<dbReference type="GO" id="GO:0005794">
    <property type="term" value="C:Golgi apparatus"/>
    <property type="evidence" value="ECO:0007669"/>
    <property type="project" value="UniProtKB-SubCell"/>
</dbReference>
<sequence>MSHENSPSFSEEEEEEVYESNRNPAGDISGTLSKWTNYIHGWQDRFIVLKDGTLSYYKCESELTFGCRGAISIHKAAIKPHEFDELRFDVSVNDCMWYLRCVTSEDKTRWVEGLERYKQESGYGSQTSLKRHGSAVSISSTTLSTTSASSVLKDRGLKVKVAELETYRDILIQQIDTLQKYFDVCSLGSVPQEDSTTFPALFSDDLDTPTPTAPENDNPFFNSVKSDKKLSEACSHTGLRIVDFRGEALTFKATTSAILSSLSNCIDIMSQREEVWRKRTTKEIEKRKKLEEYFKQALKEAKESKKTVVMGGPDCEEGPHSALKEDEFYDAVELGLERLEAEQDFRDRLKSIAPISAPESEARMHPLWPEIERVSLEQLHYARLGVGEGAWELFAEDGEMRMYRREEELNGNVVDPLKAVHTVRGVTGHEMCHYFFDPDVRLEWETTVEQVTVLENISDDTKVFLQIHKRIWPSTQRDSLFWSHKRHVPDPQDPDAQKIWIVCNHSTEHVNAPESTNGKFIRVFLTVIMVCQTVVNPPMDASKITRDNLQCKITYCSVAPPSVLRAVYKREYPRFLKKFTKYVIDRCKDKPIMF</sequence>
<dbReference type="Gene3D" id="3.30.530.20">
    <property type="match status" value="1"/>
</dbReference>
<evidence type="ECO:0000256" key="3">
    <source>
        <dbReference type="ARBA" id="ARBA00004496"/>
    </source>
</evidence>
<evidence type="ECO:0000259" key="14">
    <source>
        <dbReference type="PROSITE" id="PS50003"/>
    </source>
</evidence>
<keyword evidence="6" id="KW-0813">Transport</keyword>
<dbReference type="Pfam" id="PF00169">
    <property type="entry name" value="PH"/>
    <property type="match status" value="1"/>
</dbReference>
<evidence type="ECO:0000313" key="16">
    <source>
        <dbReference type="EMBL" id="OXA62811.1"/>
    </source>
</evidence>
<dbReference type="InterPro" id="IPR002913">
    <property type="entry name" value="START_lipid-bd_dom"/>
</dbReference>
<protein>
    <recommendedName>
        <fullName evidence="5">Ceramide transfer protein</fullName>
    </recommendedName>
    <alternativeName>
        <fullName evidence="12">Collagen type IV alpha-3-binding protein</fullName>
    </alternativeName>
</protein>
<dbReference type="SUPFAM" id="SSF50729">
    <property type="entry name" value="PH domain-like"/>
    <property type="match status" value="1"/>
</dbReference>
<gene>
    <name evidence="16" type="ORF">Fcan01_02501</name>
</gene>
<feature type="domain" description="PH" evidence="14">
    <location>
        <begin position="25"/>
        <end position="119"/>
    </location>
</feature>
<keyword evidence="9" id="KW-0333">Golgi apparatus</keyword>
<evidence type="ECO:0000256" key="2">
    <source>
        <dbReference type="ARBA" id="ARBA00004240"/>
    </source>
</evidence>
<organism evidence="16 17">
    <name type="scientific">Folsomia candida</name>
    <name type="common">Springtail</name>
    <dbReference type="NCBI Taxonomy" id="158441"/>
    <lineage>
        <taxon>Eukaryota</taxon>
        <taxon>Metazoa</taxon>
        <taxon>Ecdysozoa</taxon>
        <taxon>Arthropoda</taxon>
        <taxon>Hexapoda</taxon>
        <taxon>Collembola</taxon>
        <taxon>Entomobryomorpha</taxon>
        <taxon>Isotomoidea</taxon>
        <taxon>Isotomidae</taxon>
        <taxon>Proisotominae</taxon>
        <taxon>Folsomia</taxon>
    </lineage>
</organism>
<evidence type="ECO:0000256" key="9">
    <source>
        <dbReference type="ARBA" id="ARBA00023034"/>
    </source>
</evidence>
<dbReference type="InterPro" id="IPR001849">
    <property type="entry name" value="PH_domain"/>
</dbReference>
<proteinExistence type="predicted"/>
<dbReference type="CDD" id="cd13283">
    <property type="entry name" value="PH_GPBP"/>
    <property type="match status" value="1"/>
</dbReference>
<dbReference type="Pfam" id="PF01852">
    <property type="entry name" value="START"/>
    <property type="match status" value="1"/>
</dbReference>
<reference evidence="16 17" key="1">
    <citation type="submission" date="2015-12" db="EMBL/GenBank/DDBJ databases">
        <title>The genome of Folsomia candida.</title>
        <authorList>
            <person name="Faddeeva A."/>
            <person name="Derks M.F."/>
            <person name="Anvar Y."/>
            <person name="Smit S."/>
            <person name="Van Straalen N."/>
            <person name="Roelofs D."/>
        </authorList>
    </citation>
    <scope>NUCLEOTIDE SEQUENCE [LARGE SCALE GENOMIC DNA]</scope>
    <source>
        <strain evidence="16 17">VU population</strain>
        <tissue evidence="16">Whole body</tissue>
    </source>
</reference>
<dbReference type="PANTHER" id="PTHR19308">
    <property type="entry name" value="PHOSPHATIDYLCHOLINE TRANSFER PROTEIN"/>
    <property type="match status" value="1"/>
</dbReference>
<keyword evidence="17" id="KW-1185">Reference proteome</keyword>
<dbReference type="GO" id="GO:0008289">
    <property type="term" value="F:lipid binding"/>
    <property type="evidence" value="ECO:0007669"/>
    <property type="project" value="InterPro"/>
</dbReference>
<evidence type="ECO:0000256" key="11">
    <source>
        <dbReference type="ARBA" id="ARBA00023055"/>
    </source>
</evidence>
<dbReference type="SMART" id="SM00233">
    <property type="entry name" value="PH"/>
    <property type="match status" value="1"/>
</dbReference>
<comment type="caution">
    <text evidence="16">The sequence shown here is derived from an EMBL/GenBank/DDBJ whole genome shotgun (WGS) entry which is preliminary data.</text>
</comment>
<evidence type="ECO:0000256" key="5">
    <source>
        <dbReference type="ARBA" id="ARBA00021440"/>
    </source>
</evidence>
<dbReference type="InterPro" id="IPR023393">
    <property type="entry name" value="START-like_dom_sf"/>
</dbReference>
<evidence type="ECO:0000256" key="4">
    <source>
        <dbReference type="ARBA" id="ARBA00004555"/>
    </source>
</evidence>
<dbReference type="GO" id="GO:0005581">
    <property type="term" value="C:collagen trimer"/>
    <property type="evidence" value="ECO:0007669"/>
    <property type="project" value="UniProtKB-KW"/>
</dbReference>
<dbReference type="GO" id="GO:0035621">
    <property type="term" value="P:ER to Golgi ceramide transport"/>
    <property type="evidence" value="ECO:0007669"/>
    <property type="project" value="TreeGrafter"/>
</dbReference>
<evidence type="ECO:0000256" key="1">
    <source>
        <dbReference type="ARBA" id="ARBA00000074"/>
    </source>
</evidence>
<evidence type="ECO:0000259" key="15">
    <source>
        <dbReference type="PROSITE" id="PS50848"/>
    </source>
</evidence>
<keyword evidence="16" id="KW-0176">Collagen</keyword>
<keyword evidence="8" id="KW-0256">Endoplasmic reticulum</keyword>
<dbReference type="AlphaFoldDB" id="A0A226F0T4"/>
<evidence type="ECO:0000256" key="13">
    <source>
        <dbReference type="SAM" id="MobiDB-lite"/>
    </source>
</evidence>
<comment type="catalytic activity">
    <reaction evidence="1">
        <text>N-hexadecanoylsphing-4-enine(in) = N-hexadecanoylsphing-4-enine(out)</text>
        <dbReference type="Rhea" id="RHEA:45720"/>
        <dbReference type="ChEBI" id="CHEBI:72959"/>
    </reaction>
</comment>
<dbReference type="InterPro" id="IPR041952">
    <property type="entry name" value="STARD11_START"/>
</dbReference>
<dbReference type="PROSITE" id="PS50848">
    <property type="entry name" value="START"/>
    <property type="match status" value="1"/>
</dbReference>
<feature type="domain" description="START" evidence="15">
    <location>
        <begin position="391"/>
        <end position="592"/>
    </location>
</feature>
<dbReference type="FunFam" id="2.30.29.30:FF:000382">
    <property type="entry name" value="Uncharacterized protein, isoform A"/>
    <property type="match status" value="1"/>
</dbReference>
<evidence type="ECO:0000256" key="8">
    <source>
        <dbReference type="ARBA" id="ARBA00022824"/>
    </source>
</evidence>
<dbReference type="PROSITE" id="PS50003">
    <property type="entry name" value="PH_DOMAIN"/>
    <property type="match status" value="1"/>
</dbReference>
<dbReference type="Proteomes" id="UP000198287">
    <property type="component" value="Unassembled WGS sequence"/>
</dbReference>
<keyword evidence="7" id="KW-0963">Cytoplasm</keyword>
<evidence type="ECO:0000256" key="6">
    <source>
        <dbReference type="ARBA" id="ARBA00022448"/>
    </source>
</evidence>
<evidence type="ECO:0000256" key="10">
    <source>
        <dbReference type="ARBA" id="ARBA00023054"/>
    </source>
</evidence>
<keyword evidence="11" id="KW-0445">Lipid transport</keyword>
<comment type="subcellular location">
    <subcellularLocation>
        <location evidence="3">Cytoplasm</location>
    </subcellularLocation>
    <subcellularLocation>
        <location evidence="2">Endoplasmic reticulum</location>
    </subcellularLocation>
    <subcellularLocation>
        <location evidence="4">Golgi apparatus</location>
    </subcellularLocation>
</comment>
<name>A0A226F0T4_FOLCA</name>
<evidence type="ECO:0000313" key="17">
    <source>
        <dbReference type="Proteomes" id="UP000198287"/>
    </source>
</evidence>
<dbReference type="CDD" id="cd08872">
    <property type="entry name" value="START_STARD11-like"/>
    <property type="match status" value="1"/>
</dbReference>
<dbReference type="GO" id="GO:0005783">
    <property type="term" value="C:endoplasmic reticulum"/>
    <property type="evidence" value="ECO:0007669"/>
    <property type="project" value="UniProtKB-SubCell"/>
</dbReference>
<dbReference type="STRING" id="158441.A0A226F0T4"/>
<dbReference type="SMART" id="SM00234">
    <property type="entry name" value="START"/>
    <property type="match status" value="1"/>
</dbReference>
<evidence type="ECO:0000256" key="7">
    <source>
        <dbReference type="ARBA" id="ARBA00022490"/>
    </source>
</evidence>
<evidence type="ECO:0000256" key="12">
    <source>
        <dbReference type="ARBA" id="ARBA00031527"/>
    </source>
</evidence>
<dbReference type="OMA" id="WSHMRRV"/>
<dbReference type="EMBL" id="LNIX01000001">
    <property type="protein sequence ID" value="OXA62811.1"/>
    <property type="molecule type" value="Genomic_DNA"/>
</dbReference>
<accession>A0A226F0T4</accession>